<dbReference type="AlphaFoldDB" id="A0A850TBR1"/>
<dbReference type="InterPro" id="IPR036583">
    <property type="entry name" value="23S_rRNA_IVS_sf"/>
</dbReference>
<protein>
    <submittedName>
        <fullName evidence="1">Four helix bundle protein</fullName>
    </submittedName>
</protein>
<organism evidence="1 2">
    <name type="scientific">Desulfobacter latus</name>
    <dbReference type="NCBI Taxonomy" id="2292"/>
    <lineage>
        <taxon>Bacteria</taxon>
        <taxon>Pseudomonadati</taxon>
        <taxon>Thermodesulfobacteriota</taxon>
        <taxon>Desulfobacteria</taxon>
        <taxon>Desulfobacterales</taxon>
        <taxon>Desulfobacteraceae</taxon>
        <taxon>Desulfobacter</taxon>
    </lineage>
</organism>
<evidence type="ECO:0000313" key="2">
    <source>
        <dbReference type="Proteomes" id="UP000553343"/>
    </source>
</evidence>
<dbReference type="Pfam" id="PF05635">
    <property type="entry name" value="23S_rRNA_IVP"/>
    <property type="match status" value="1"/>
</dbReference>
<dbReference type="PANTHER" id="PTHR38471:SF2">
    <property type="entry name" value="FOUR HELIX BUNDLE PROTEIN"/>
    <property type="match status" value="1"/>
</dbReference>
<dbReference type="InterPro" id="IPR012657">
    <property type="entry name" value="23S_rRNA-intervening_sequence"/>
</dbReference>
<dbReference type="Gene3D" id="1.20.1440.60">
    <property type="entry name" value="23S rRNA-intervening sequence"/>
    <property type="match status" value="1"/>
</dbReference>
<accession>A0A850TBR1</accession>
<sequence>MKMLDHEKLDVYQVSIEFMAIAIKITDNIPRGYSSLADQLKRAAWSIPLNIAEGCGKSTVNDKRRFYVIARGSAMECGAIIDVCRVLEIDDMEALKQGKDLLVRVVSMLTKLCQFC</sequence>
<comment type="caution">
    <text evidence="1">The sequence shown here is derived from an EMBL/GenBank/DDBJ whole genome shotgun (WGS) entry which is preliminary data.</text>
</comment>
<dbReference type="NCBIfam" id="TIGR02436">
    <property type="entry name" value="four helix bundle protein"/>
    <property type="match status" value="1"/>
</dbReference>
<keyword evidence="2" id="KW-1185">Reference proteome</keyword>
<reference evidence="1 2" key="1">
    <citation type="submission" date="2020-06" db="EMBL/GenBank/DDBJ databases">
        <title>High-quality draft genome of sulfate reducer Desulfobacter latus type strain AcrS2 isolated from marine sediment.</title>
        <authorList>
            <person name="Hoppe M."/>
            <person name="Larsen C.K."/>
            <person name="Marshall I.P.G."/>
            <person name="Schramm A."/>
            <person name="Marietou A.G."/>
        </authorList>
    </citation>
    <scope>NUCLEOTIDE SEQUENCE [LARGE SCALE GENOMIC DNA]</scope>
    <source>
        <strain evidence="1 2">AcRS2</strain>
    </source>
</reference>
<gene>
    <name evidence="1" type="ORF">HXW94_07370</name>
</gene>
<evidence type="ECO:0000313" key="1">
    <source>
        <dbReference type="EMBL" id="NWH04806.1"/>
    </source>
</evidence>
<name>A0A850TBR1_9BACT</name>
<dbReference type="EMBL" id="JACADJ010000018">
    <property type="protein sequence ID" value="NWH04806.1"/>
    <property type="molecule type" value="Genomic_DNA"/>
</dbReference>
<proteinExistence type="predicted"/>
<dbReference type="SUPFAM" id="SSF158446">
    <property type="entry name" value="IVS-encoded protein-like"/>
    <property type="match status" value="1"/>
</dbReference>
<dbReference type="PANTHER" id="PTHR38471">
    <property type="entry name" value="FOUR HELIX BUNDLE PROTEIN"/>
    <property type="match status" value="1"/>
</dbReference>
<dbReference type="Proteomes" id="UP000553343">
    <property type="component" value="Unassembled WGS sequence"/>
</dbReference>